<feature type="transmembrane region" description="Helical" evidence="18">
    <location>
        <begin position="238"/>
        <end position="264"/>
    </location>
</feature>
<keyword evidence="10 18" id="KW-1133">Transmembrane helix</keyword>
<dbReference type="AlphaFoldDB" id="A0A1H2GHD7"/>
<proteinExistence type="inferred from homology"/>
<evidence type="ECO:0000256" key="9">
    <source>
        <dbReference type="ARBA" id="ARBA00022982"/>
    </source>
</evidence>
<dbReference type="GO" id="GO:0047134">
    <property type="term" value="F:protein-disulfide reductase [NAD(P)H] activity"/>
    <property type="evidence" value="ECO:0007669"/>
    <property type="project" value="UniProtKB-UniRule"/>
</dbReference>
<comment type="caution">
    <text evidence="18">Lacks conserved residue(s) required for the propagation of feature annotation.</text>
</comment>
<reference evidence="22" key="1">
    <citation type="submission" date="2016-10" db="EMBL/GenBank/DDBJ databases">
        <authorList>
            <person name="Varghese N."/>
            <person name="Submissions S."/>
        </authorList>
    </citation>
    <scope>NUCLEOTIDE SEQUENCE [LARGE SCALE GENOMIC DNA]</scope>
    <source>
        <strain evidence="22">CECT 8338</strain>
    </source>
</reference>
<feature type="transmembrane region" description="Helical" evidence="18">
    <location>
        <begin position="449"/>
        <end position="470"/>
    </location>
</feature>
<keyword evidence="14 18" id="KW-1015">Disulfide bond</keyword>
<evidence type="ECO:0000256" key="13">
    <source>
        <dbReference type="ARBA" id="ARBA00023136"/>
    </source>
</evidence>
<comment type="subcellular location">
    <subcellularLocation>
        <location evidence="1 18">Cell inner membrane</location>
        <topology evidence="1 18">Multi-pass membrane protein</topology>
    </subcellularLocation>
</comment>
<dbReference type="EC" id="1.8.1.8" evidence="18"/>
<evidence type="ECO:0000256" key="10">
    <source>
        <dbReference type="ARBA" id="ARBA00022989"/>
    </source>
</evidence>
<protein>
    <recommendedName>
        <fullName evidence="18">Thiol:disulfide interchange protein DsbD</fullName>
        <ecNumber evidence="18">1.8.1.8</ecNumber>
    </recommendedName>
    <alternativeName>
        <fullName evidence="18">Protein-disulfide reductase</fullName>
        <shortName evidence="18">Disulfide reductase</shortName>
    </alternativeName>
</protein>
<keyword evidence="15 18" id="KW-0676">Redox-active center</keyword>
<keyword evidence="9 18" id="KW-0249">Electron transport</keyword>
<evidence type="ECO:0000256" key="8">
    <source>
        <dbReference type="ARBA" id="ARBA00022748"/>
    </source>
</evidence>
<comment type="catalytic activity">
    <reaction evidence="16 18">
        <text>[protein]-dithiol + NAD(+) = [protein]-disulfide + NADH + H(+)</text>
        <dbReference type="Rhea" id="RHEA:18749"/>
        <dbReference type="Rhea" id="RHEA-COMP:10593"/>
        <dbReference type="Rhea" id="RHEA-COMP:10594"/>
        <dbReference type="ChEBI" id="CHEBI:15378"/>
        <dbReference type="ChEBI" id="CHEBI:29950"/>
        <dbReference type="ChEBI" id="CHEBI:50058"/>
        <dbReference type="ChEBI" id="CHEBI:57540"/>
        <dbReference type="ChEBI" id="CHEBI:57945"/>
        <dbReference type="EC" id="1.8.1.8"/>
    </reaction>
</comment>
<dbReference type="GO" id="GO:0045454">
    <property type="term" value="P:cell redox homeostasis"/>
    <property type="evidence" value="ECO:0007669"/>
    <property type="project" value="TreeGrafter"/>
</dbReference>
<feature type="transmembrane region" description="Helical" evidence="18">
    <location>
        <begin position="362"/>
        <end position="385"/>
    </location>
</feature>
<dbReference type="Pfam" id="PF13899">
    <property type="entry name" value="Thioredoxin_7"/>
    <property type="match status" value="1"/>
</dbReference>
<evidence type="ECO:0000256" key="7">
    <source>
        <dbReference type="ARBA" id="ARBA00022729"/>
    </source>
</evidence>
<organism evidence="21 22">
    <name type="scientific">Halopseudomonas salegens</name>
    <dbReference type="NCBI Taxonomy" id="1434072"/>
    <lineage>
        <taxon>Bacteria</taxon>
        <taxon>Pseudomonadati</taxon>
        <taxon>Pseudomonadota</taxon>
        <taxon>Gammaproteobacteria</taxon>
        <taxon>Pseudomonadales</taxon>
        <taxon>Pseudomonadaceae</taxon>
        <taxon>Halopseudomonas</taxon>
    </lineage>
</organism>
<dbReference type="Gene3D" id="2.60.40.1250">
    <property type="entry name" value="Thiol:disulfide interchange protein DsbD, N-terminal domain"/>
    <property type="match status" value="1"/>
</dbReference>
<comment type="catalytic activity">
    <reaction evidence="17 18">
        <text>[protein]-dithiol + NADP(+) = [protein]-disulfide + NADPH + H(+)</text>
        <dbReference type="Rhea" id="RHEA:18753"/>
        <dbReference type="Rhea" id="RHEA-COMP:10593"/>
        <dbReference type="Rhea" id="RHEA-COMP:10594"/>
        <dbReference type="ChEBI" id="CHEBI:15378"/>
        <dbReference type="ChEBI" id="CHEBI:29950"/>
        <dbReference type="ChEBI" id="CHEBI:50058"/>
        <dbReference type="ChEBI" id="CHEBI:57783"/>
        <dbReference type="ChEBI" id="CHEBI:58349"/>
        <dbReference type="EC" id="1.8.1.8"/>
    </reaction>
</comment>
<evidence type="ECO:0000256" key="18">
    <source>
        <dbReference type="HAMAP-Rule" id="MF_00399"/>
    </source>
</evidence>
<feature type="disulfide bond" description="Redox-active" evidence="18">
    <location>
        <begin position="529"/>
        <end position="532"/>
    </location>
</feature>
<keyword evidence="11 18" id="KW-0560">Oxidoreductase</keyword>
<evidence type="ECO:0000259" key="20">
    <source>
        <dbReference type="PROSITE" id="PS51352"/>
    </source>
</evidence>
<keyword evidence="3 18" id="KW-0813">Transport</keyword>
<feature type="transmembrane region" description="Helical" evidence="18">
    <location>
        <begin position="421"/>
        <end position="437"/>
    </location>
</feature>
<dbReference type="GO" id="GO:0005886">
    <property type="term" value="C:plasma membrane"/>
    <property type="evidence" value="ECO:0007669"/>
    <property type="project" value="UniProtKB-SubCell"/>
</dbReference>
<keyword evidence="13 18" id="KW-0472">Membrane</keyword>
<dbReference type="GO" id="GO:0009055">
    <property type="term" value="F:electron transfer activity"/>
    <property type="evidence" value="ECO:0007669"/>
    <property type="project" value="UniProtKB-UniRule"/>
</dbReference>
<keyword evidence="5 18" id="KW-0997">Cell inner membrane</keyword>
<evidence type="ECO:0000256" key="11">
    <source>
        <dbReference type="ARBA" id="ARBA00023002"/>
    </source>
</evidence>
<dbReference type="GO" id="GO:0017004">
    <property type="term" value="P:cytochrome complex assembly"/>
    <property type="evidence" value="ECO:0007669"/>
    <property type="project" value="UniProtKB-UniRule"/>
</dbReference>
<feature type="signal peptide" evidence="18">
    <location>
        <begin position="1"/>
        <end position="20"/>
    </location>
</feature>
<feature type="compositionally biased region" description="Polar residues" evidence="19">
    <location>
        <begin position="162"/>
        <end position="173"/>
    </location>
</feature>
<evidence type="ECO:0000313" key="21">
    <source>
        <dbReference type="EMBL" id="SDU18912.1"/>
    </source>
</evidence>
<dbReference type="InterPro" id="IPR036249">
    <property type="entry name" value="Thioredoxin-like_sf"/>
</dbReference>
<dbReference type="InterPro" id="IPR036929">
    <property type="entry name" value="DsbDN_sf"/>
</dbReference>
<keyword evidence="7 18" id="KW-0732">Signal</keyword>
<dbReference type="Pfam" id="PF02683">
    <property type="entry name" value="DsbD_TM"/>
    <property type="match status" value="1"/>
</dbReference>
<feature type="transmembrane region" description="Helical" evidence="18">
    <location>
        <begin position="196"/>
        <end position="217"/>
    </location>
</feature>
<feature type="transmembrane region" description="Helical" evidence="18">
    <location>
        <begin position="276"/>
        <end position="297"/>
    </location>
</feature>
<dbReference type="SUPFAM" id="SSF74863">
    <property type="entry name" value="Thiol:disulfide interchange protein DsbD, N-terminal domain (DsbD-alpha)"/>
    <property type="match status" value="1"/>
</dbReference>
<evidence type="ECO:0000256" key="19">
    <source>
        <dbReference type="SAM" id="MobiDB-lite"/>
    </source>
</evidence>
<evidence type="ECO:0000256" key="2">
    <source>
        <dbReference type="ARBA" id="ARBA00007241"/>
    </source>
</evidence>
<evidence type="ECO:0000313" key="22">
    <source>
        <dbReference type="Proteomes" id="UP000243924"/>
    </source>
</evidence>
<evidence type="ECO:0000256" key="16">
    <source>
        <dbReference type="ARBA" id="ARBA00047388"/>
    </source>
</evidence>
<evidence type="ECO:0000256" key="3">
    <source>
        <dbReference type="ARBA" id="ARBA00022448"/>
    </source>
</evidence>
<evidence type="ECO:0000256" key="6">
    <source>
        <dbReference type="ARBA" id="ARBA00022692"/>
    </source>
</evidence>
<feature type="transmembrane region" description="Helical" evidence="18">
    <location>
        <begin position="324"/>
        <end position="350"/>
    </location>
</feature>
<keyword evidence="4 18" id="KW-1003">Cell membrane</keyword>
<dbReference type="InterPro" id="IPR028250">
    <property type="entry name" value="DsbDN"/>
</dbReference>
<feature type="region of interest" description="Disordered" evidence="19">
    <location>
        <begin position="157"/>
        <end position="180"/>
    </location>
</feature>
<dbReference type="PROSITE" id="PS51352">
    <property type="entry name" value="THIOREDOXIN_2"/>
    <property type="match status" value="1"/>
</dbReference>
<comment type="function">
    <text evidence="18">Required to facilitate the formation of correct disulfide bonds in some periplasmic proteins and for the assembly of the periplasmic c-type cytochromes. Acts by transferring electrons from cytoplasmic thioredoxin to the periplasm. This transfer involves a cascade of disulfide bond formation and reduction steps.</text>
</comment>
<evidence type="ECO:0000256" key="15">
    <source>
        <dbReference type="ARBA" id="ARBA00023284"/>
    </source>
</evidence>
<keyword evidence="6 18" id="KW-0812">Transmembrane</keyword>
<keyword evidence="12 18" id="KW-0520">NAD</keyword>
<comment type="similarity">
    <text evidence="2 18">Belongs to the thioredoxin family. DsbD subfamily.</text>
</comment>
<sequence precursor="true">MLLLRVLLICILLLGASAQANPFSSDSDSGLSSPFSSGSSLQHDFLPVNEAFRPMLDEVDEQHISLYFDIAPGYYLYRHRFEFALTSGDEITRIDLPSGKAMHDEFFGDIEAYYDEVSVQLQHAVGTLPGGQLQVSFQGCADAGLCYPPETVLLDLPGAGGTDNTNSQANPAATASGAPDAGGASRFQSLLQGGQLGLALLLFFLAGLGLTFTPCVLPMLPILSSLVVGRDDIDRPRALILALSYVLAMAISFALVGALIGTFGAALNIQARLQSVWVLSIFALFFVAFALAMFGLFELRLPARLREPIEHLAGRTRGGSIPGAATMGVLSTLVVSPCISAPLAGALVYISATGNAMSGAATLFALALGMGLPLLLVAVFGNALLPRSGAWLETVKQLFGFGLLGVAIWLLERVLPGPVSLALWAALTAGLAVRLGLFDRTPKNAPGKIAQTLALLSAIYAAAALFGSLAGNSDPLRPLANLGTTSGSASSSVNTGFASVTDQAGLQAMLQQANEQQRPAIIELYADWCISCKQIERDILARPDIQQAMQGLVRIKLDMTANTPDQRAWLQQHQLFGPPAFLFFTPDGIEATELRIQGETDRTAFSARLEALAALN</sequence>
<dbReference type="PANTHER" id="PTHR32234">
    <property type="entry name" value="THIOL:DISULFIDE INTERCHANGE PROTEIN DSBD"/>
    <property type="match status" value="1"/>
</dbReference>
<feature type="domain" description="Thioredoxin" evidence="20">
    <location>
        <begin position="468"/>
        <end position="614"/>
    </location>
</feature>
<feature type="disulfide bond" description="Redox-active" evidence="18">
    <location>
        <begin position="140"/>
        <end position="146"/>
    </location>
</feature>
<dbReference type="PANTHER" id="PTHR32234:SF0">
    <property type="entry name" value="THIOL:DISULFIDE INTERCHANGE PROTEIN DSBD"/>
    <property type="match status" value="1"/>
</dbReference>
<feature type="transmembrane region" description="Helical" evidence="18">
    <location>
        <begin position="397"/>
        <end position="415"/>
    </location>
</feature>
<evidence type="ECO:0000256" key="5">
    <source>
        <dbReference type="ARBA" id="ARBA00022519"/>
    </source>
</evidence>
<dbReference type="RefSeq" id="WP_092387028.1">
    <property type="nucleotide sequence ID" value="NZ_LT629787.1"/>
</dbReference>
<dbReference type="STRING" id="1434072.SAMN05216210_2301"/>
<gene>
    <name evidence="18" type="primary">dsbD</name>
    <name evidence="21" type="ORF">SAMN05216210_2301</name>
</gene>
<dbReference type="OrthoDB" id="9811036at2"/>
<dbReference type="InterPro" id="IPR022910">
    <property type="entry name" value="Thiol_diS_interchange_DbsD"/>
</dbReference>
<evidence type="ECO:0000256" key="14">
    <source>
        <dbReference type="ARBA" id="ARBA00023157"/>
    </source>
</evidence>
<dbReference type="InterPro" id="IPR003834">
    <property type="entry name" value="Cyt_c_assmbl_TM_dom"/>
</dbReference>
<dbReference type="SUPFAM" id="SSF52833">
    <property type="entry name" value="Thioredoxin-like"/>
    <property type="match status" value="1"/>
</dbReference>
<dbReference type="EMBL" id="LT629787">
    <property type="protein sequence ID" value="SDU18912.1"/>
    <property type="molecule type" value="Genomic_DNA"/>
</dbReference>
<feature type="chain" id="PRO_5009355801" description="Thiol:disulfide interchange protein DsbD" evidence="18">
    <location>
        <begin position="21"/>
        <end position="616"/>
    </location>
</feature>
<evidence type="ECO:0000256" key="12">
    <source>
        <dbReference type="ARBA" id="ARBA00023027"/>
    </source>
</evidence>
<name>A0A1H2GHD7_9GAMM</name>
<dbReference type="Proteomes" id="UP000243924">
    <property type="component" value="Chromosome I"/>
</dbReference>
<dbReference type="NCBIfam" id="NF001419">
    <property type="entry name" value="PRK00293.1"/>
    <property type="match status" value="1"/>
</dbReference>
<evidence type="ECO:0000256" key="17">
    <source>
        <dbReference type="ARBA" id="ARBA00047804"/>
    </source>
</evidence>
<evidence type="ECO:0000256" key="1">
    <source>
        <dbReference type="ARBA" id="ARBA00004429"/>
    </source>
</evidence>
<keyword evidence="22" id="KW-1185">Reference proteome</keyword>
<dbReference type="InterPro" id="IPR013766">
    <property type="entry name" value="Thioredoxin_domain"/>
</dbReference>
<evidence type="ECO:0000256" key="4">
    <source>
        <dbReference type="ARBA" id="ARBA00022475"/>
    </source>
</evidence>
<keyword evidence="8 18" id="KW-0201">Cytochrome c-type biogenesis</keyword>
<accession>A0A1H2GHD7</accession>
<dbReference type="Pfam" id="PF11412">
    <property type="entry name" value="DsbD_N"/>
    <property type="match status" value="1"/>
</dbReference>
<dbReference type="Gene3D" id="3.40.30.10">
    <property type="entry name" value="Glutaredoxin"/>
    <property type="match status" value="1"/>
</dbReference>
<dbReference type="HAMAP" id="MF_00399">
    <property type="entry name" value="DbsD"/>
    <property type="match status" value="1"/>
</dbReference>